<proteinExistence type="predicted"/>
<organism evidence="2 3">
    <name type="scientific">Flavobacterium aquatile LMG 4008 = ATCC 11947</name>
    <dbReference type="NCBI Taxonomy" id="1453498"/>
    <lineage>
        <taxon>Bacteria</taxon>
        <taxon>Pseudomonadati</taxon>
        <taxon>Bacteroidota</taxon>
        <taxon>Flavobacteriia</taxon>
        <taxon>Flavobacteriales</taxon>
        <taxon>Flavobacteriaceae</taxon>
        <taxon>Flavobacterium</taxon>
    </lineage>
</organism>
<dbReference type="InterPro" id="IPR036102">
    <property type="entry name" value="OsmC/Ohrsf"/>
</dbReference>
<evidence type="ECO:0000256" key="1">
    <source>
        <dbReference type="SAM" id="MobiDB-lite"/>
    </source>
</evidence>
<dbReference type="GO" id="GO:0006979">
    <property type="term" value="P:response to oxidative stress"/>
    <property type="evidence" value="ECO:0007669"/>
    <property type="project" value="InterPro"/>
</dbReference>
<comment type="caution">
    <text evidence="2">The sequence shown here is derived from an EMBL/GenBank/DDBJ whole genome shotgun (WGS) entry which is preliminary data.</text>
</comment>
<dbReference type="InterPro" id="IPR003718">
    <property type="entry name" value="OsmC/Ohr_fam"/>
</dbReference>
<keyword evidence="3" id="KW-1185">Reference proteome</keyword>
<dbReference type="SUPFAM" id="SSF82784">
    <property type="entry name" value="OsmC-like"/>
    <property type="match status" value="1"/>
</dbReference>
<reference evidence="2 3" key="1">
    <citation type="submission" date="2014-09" db="EMBL/GenBank/DDBJ databases">
        <title>Whole Genome Shotgun of Flavobacterium aquatile LMG 4008.</title>
        <authorList>
            <person name="Gale A.N."/>
            <person name="Pipes S.E."/>
            <person name="Newman J.D."/>
        </authorList>
    </citation>
    <scope>NUCLEOTIDE SEQUENCE [LARGE SCALE GENOMIC DNA]</scope>
    <source>
        <strain evidence="2 3">LMG 4008</strain>
    </source>
</reference>
<dbReference type="STRING" id="1453498.LG45_02790"/>
<feature type="region of interest" description="Disordered" evidence="1">
    <location>
        <begin position="1"/>
        <end position="20"/>
    </location>
</feature>
<dbReference type="Gene3D" id="3.30.300.20">
    <property type="match status" value="1"/>
</dbReference>
<dbReference type="NCBIfam" id="TIGR03562">
    <property type="entry name" value="osmo_induc_OsmC"/>
    <property type="match status" value="1"/>
</dbReference>
<dbReference type="eggNOG" id="COG1764">
    <property type="taxonomic scope" value="Bacteria"/>
</dbReference>
<dbReference type="PANTHER" id="PTHR42830">
    <property type="entry name" value="OSMOTICALLY INDUCIBLE FAMILY PROTEIN"/>
    <property type="match status" value="1"/>
</dbReference>
<protein>
    <submittedName>
        <fullName evidence="2">Peroxiredoxin</fullName>
    </submittedName>
</protein>
<dbReference type="Pfam" id="PF02566">
    <property type="entry name" value="OsmC"/>
    <property type="match status" value="1"/>
</dbReference>
<dbReference type="EMBL" id="JRHH01000001">
    <property type="protein sequence ID" value="KGD69702.1"/>
    <property type="molecule type" value="Genomic_DNA"/>
</dbReference>
<dbReference type="OrthoDB" id="9807532at2"/>
<dbReference type="GO" id="GO:0004601">
    <property type="term" value="F:peroxidase activity"/>
    <property type="evidence" value="ECO:0007669"/>
    <property type="project" value="InterPro"/>
</dbReference>
<evidence type="ECO:0000313" key="3">
    <source>
        <dbReference type="Proteomes" id="UP000029554"/>
    </source>
</evidence>
<dbReference type="RefSeq" id="WP_035124138.1">
    <property type="nucleotide sequence ID" value="NZ_JRHH01000001.1"/>
</dbReference>
<accession>A0A095SYS8</accession>
<dbReference type="InterPro" id="IPR052707">
    <property type="entry name" value="OsmC_Ohr_Peroxiredoxin"/>
</dbReference>
<dbReference type="InterPro" id="IPR019904">
    <property type="entry name" value="Peroxiredoxin_OsmC"/>
</dbReference>
<dbReference type="Proteomes" id="UP000029554">
    <property type="component" value="Unassembled WGS sequence"/>
</dbReference>
<dbReference type="PANTHER" id="PTHR42830:SF1">
    <property type="entry name" value="OSMOTICALLY INDUCIBLE FAMILY PROTEIN"/>
    <property type="match status" value="1"/>
</dbReference>
<dbReference type="InterPro" id="IPR015946">
    <property type="entry name" value="KH_dom-like_a/b"/>
</dbReference>
<dbReference type="AlphaFoldDB" id="A0A095SYS8"/>
<sequence>MKRKATAVWSGTGMDGSGHLSTQSGVLNETQYSFKSRFADGSGTNPEELLAAAHAGCFTMKLTFWLQEKGFIAEKLETNAVISLEEFTITESHLTVKAKVPGLSEEIFAEAVNDAEKNCPVSKALNLKISVESTLES</sequence>
<name>A0A095SYS8_9FLAO</name>
<evidence type="ECO:0000313" key="2">
    <source>
        <dbReference type="EMBL" id="KGD69702.1"/>
    </source>
</evidence>
<gene>
    <name evidence="2" type="ORF">LG45_02790</name>
</gene>